<comment type="caution">
    <text evidence="1">The sequence shown here is derived from an EMBL/GenBank/DDBJ whole genome shotgun (WGS) entry which is preliminary data.</text>
</comment>
<evidence type="ECO:0000313" key="2">
    <source>
        <dbReference type="Proteomes" id="UP000265618"/>
    </source>
</evidence>
<protein>
    <submittedName>
        <fullName evidence="1">Uncharacterized protein</fullName>
    </submittedName>
</protein>
<evidence type="ECO:0000313" key="1">
    <source>
        <dbReference type="EMBL" id="GIQ92097.1"/>
    </source>
</evidence>
<accession>A0A9K3GQU5</accession>
<reference evidence="1 2" key="1">
    <citation type="journal article" date="2018" name="PLoS ONE">
        <title>The draft genome of Kipferlia bialata reveals reductive genome evolution in fornicate parasites.</title>
        <authorList>
            <person name="Tanifuji G."/>
            <person name="Takabayashi S."/>
            <person name="Kume K."/>
            <person name="Takagi M."/>
            <person name="Nakayama T."/>
            <person name="Kamikawa R."/>
            <person name="Inagaki Y."/>
            <person name="Hashimoto T."/>
        </authorList>
    </citation>
    <scope>NUCLEOTIDE SEQUENCE [LARGE SCALE GENOMIC DNA]</scope>
    <source>
        <strain evidence="1">NY0173</strain>
    </source>
</reference>
<feature type="non-terminal residue" evidence="1">
    <location>
        <position position="53"/>
    </location>
</feature>
<gene>
    <name evidence="1" type="ORF">KIPB_015669</name>
</gene>
<dbReference type="Proteomes" id="UP000265618">
    <property type="component" value="Unassembled WGS sequence"/>
</dbReference>
<dbReference type="AlphaFoldDB" id="A0A9K3GQU5"/>
<organism evidence="1 2">
    <name type="scientific">Kipferlia bialata</name>
    <dbReference type="NCBI Taxonomy" id="797122"/>
    <lineage>
        <taxon>Eukaryota</taxon>
        <taxon>Metamonada</taxon>
        <taxon>Carpediemonas-like organisms</taxon>
        <taxon>Kipferlia</taxon>
    </lineage>
</organism>
<proteinExistence type="predicted"/>
<dbReference type="EMBL" id="BDIP01008960">
    <property type="protein sequence ID" value="GIQ92097.1"/>
    <property type="molecule type" value="Genomic_DNA"/>
</dbReference>
<feature type="non-terminal residue" evidence="1">
    <location>
        <position position="1"/>
    </location>
</feature>
<keyword evidence="2" id="KW-1185">Reference proteome</keyword>
<name>A0A9K3GQU5_9EUKA</name>
<sequence>DKHYALTSFKPSVDDNVIGCFKEFDIGTDPSTGSDICFPPTPIDLLAYMFWPQ</sequence>